<dbReference type="Proteomes" id="UP000006906">
    <property type="component" value="Chromosome 9"/>
</dbReference>
<feature type="compositionally biased region" description="Low complexity" evidence="1">
    <location>
        <begin position="2146"/>
        <end position="2156"/>
    </location>
</feature>
<feature type="compositionally biased region" description="Low complexity" evidence="1">
    <location>
        <begin position="738"/>
        <end position="750"/>
    </location>
</feature>
<feature type="region of interest" description="Disordered" evidence="1">
    <location>
        <begin position="1970"/>
        <end position="1989"/>
    </location>
</feature>
<feature type="region of interest" description="Disordered" evidence="1">
    <location>
        <begin position="585"/>
        <end position="605"/>
    </location>
</feature>
<feature type="compositionally biased region" description="Low complexity" evidence="1">
    <location>
        <begin position="1753"/>
        <end position="1768"/>
    </location>
</feature>
<feature type="region of interest" description="Disordered" evidence="1">
    <location>
        <begin position="1753"/>
        <end position="1803"/>
    </location>
</feature>
<protein>
    <submittedName>
        <fullName evidence="2">Uncharacterized protein</fullName>
    </submittedName>
</protein>
<feature type="compositionally biased region" description="Low complexity" evidence="1">
    <location>
        <begin position="1890"/>
        <end position="1902"/>
    </location>
</feature>
<feature type="compositionally biased region" description="Polar residues" evidence="1">
    <location>
        <begin position="2042"/>
        <end position="2054"/>
    </location>
</feature>
<feature type="compositionally biased region" description="Low complexity" evidence="1">
    <location>
        <begin position="1591"/>
        <end position="1606"/>
    </location>
</feature>
<feature type="region of interest" description="Disordered" evidence="1">
    <location>
        <begin position="2026"/>
        <end position="2069"/>
    </location>
</feature>
<feature type="compositionally biased region" description="Gly residues" evidence="1">
    <location>
        <begin position="588"/>
        <end position="598"/>
    </location>
</feature>
<feature type="region of interest" description="Disordered" evidence="1">
    <location>
        <begin position="503"/>
        <end position="531"/>
    </location>
</feature>
<feature type="region of interest" description="Disordered" evidence="1">
    <location>
        <begin position="738"/>
        <end position="760"/>
    </location>
</feature>
<dbReference type="Gene3D" id="3.50.50.60">
    <property type="entry name" value="FAD/NAD(P)-binding domain"/>
    <property type="match status" value="1"/>
</dbReference>
<feature type="region of interest" description="Disordered" evidence="1">
    <location>
        <begin position="2272"/>
        <end position="2304"/>
    </location>
</feature>
<dbReference type="EMBL" id="CM008970">
    <property type="protein sequence ID" value="PNW78434.1"/>
    <property type="molecule type" value="Genomic_DNA"/>
</dbReference>
<feature type="compositionally biased region" description="Low complexity" evidence="1">
    <location>
        <begin position="925"/>
        <end position="934"/>
    </location>
</feature>
<feature type="region of interest" description="Disordered" evidence="1">
    <location>
        <begin position="1941"/>
        <end position="1960"/>
    </location>
</feature>
<sequence length="2528" mass="245895">MNTKNMSLVDVIVLGSSAPADVLCAALAPAVTTFRIALGCPDSKDEYVKKTEERVHLKANNGRQTGDDDRLPLAAGPDATSRQLVFLSNLEAPSPGCMPTWRVRYQDLHTGVEAELRAHFVVIVAESGAIFDSPSRSSGPDAFAWLPEGARPLSPAGGSVGRVLPAAAATATELMAAAGVTVLGSGAVAKDTACATTLLRGGGSVRLTLLPSSAGAAGVSVVDGAQLLSSARRRALAASLQPHYTAPQPGPLGKALRAPAKRRFWALVKDKLKLRRGGGSSSSGNGGTGEHLVLWAHSLHDPRFMPFLSGPLRQALLGGADGADDMVLYRGMVHPDVPGLAFMGLEAHAGSSLLLLELQAQWLAANLAGRLALPPAAAMRADVAAQRVWRSGALAHPLMSVGGSLARRHEQCYLEQLRQDLRSVSIAAESVATVYAAGQRPALLSAVVSPAGIVSSSSDDGDDAPVSGVGMLSIAPEQSSSAGLQHVAKVVSSASEPLPRLQELQTGAGSPSAKGRRGAGNSRTTGASTQLSATASALDDIKDAHLSVPAATGAGASASGATKASVAAGRSNPLLTIRTGVQHRSEAGGNGEIVGGGTSRRDAGSAGLGASQLLLTSPASPRALPRGASVLHSHSSAKSAMGGVHLYDNRLYGTGRDIDAGAAMASTAEDEDAPQHDAPLVTAAAAAVDGRKSVAEVWASSAAAACAAAAVPSSPAAAAAVAAPTAAGKAAAFLTPAAAAPPASSTSTTAQHRRPPRRSISMPNAQAVLLVAKPHLRHPSPLNPGVGGASTGIARVRTASLLGSPLRQGLGTLSMNFGRSPLGTPRSNVTSFAGGADGGAGAGAAAWRPDCASDAVDALQSQLAALRDHLRNPAQVPFPSAAGASVGAEGAAAPAPVTPSKNASPAVGGFLANMLSFSRASSGHSAAASPRLAPGGPGGGGATPASPSLLTAQPATTASFAASSKPLGAQSSCRLRVAGPDLPVLGEVNEGTEQDALAEATAAVQAAAEAVAKGMHRRLPPRRSQTAYDLGADYTDTALAQLAAFTAGVDAAGSLVSPTSPRLLVEPLREGFRPRATSGGGTAAVSMPTAGSAAAPAAGPSQVAAPASPAPMAQSARGSFIHNLLRRRPPQRTASVGPGESWSTRPALAGSPVPAGTSGVVSVAARTAIAQAMAATATMTSSRRIAALGSESGLPSPAPRGSGAPSAGSRRVRRSATASFLGAGFSTGGVPLLPPVSAAPSPRVTATGGADAASERAAATALLTPCADFVLSPRATLGSAEHRAGQWQAVPAPSPTSVSGNNFASLMSQSAALACGSTSVSRSNANNGLVSGSDAPGAGAALHLTSPRNGAAGVGAAGGTFDLLVSGGGGGGGVTASAAAAILPGMRFSASGSVVHGGGSPVMPGVGSAGPSRMGMGIHGFGSTAGAGAVGGSVAGGTSRKSLVKLGASLANLLSGGGSAGRDAGGGGGGGKSDSGRALGGLLGEAAEAAILPYTKRMAAGSSGGGGGGGGGGGPSGNAVSGASQESSLRADAAYHSSPRSGMAPPPNGTSGGLRAAGKSRTSSSGAFNRSSTGGSSGAQVLPQRPESQQRGGAATGREGAAGGARAYAGACAPAPILGGATSGAHDRPTSAQLAVNDLGPDLVNDDDQDAALLLSLERLTAGQPRTATAPRVPQLAVASASGAGAPEPSGADGTGAEGTPPLPIPLSAVASPPASGASSYPTSVAQSAAATIFASALGSILRPPLVPAAAPGTLTGATNTTAGTTATDMPSPDVALSSARPEEQESPSPFAEGAGPTLDDDDFDASLLLPVDEAAAANFVDLQQSAKLLGSPLSVPLPRPGNVRHTDGAFVAADGAVPTAGTAASSHRQTLGSIKAAEPTQAGPPQRWSFAGSASPAPGSAGRHGGGLPQSQSLVAPDTSPIAQQWAARHTPWLLMARGSRTNQPLDPNHQRHGEPQGPAQRISIAAPTNAGAPCSATPATPATPAAVGHNIDVPLSASAPLPAALGLPQGPGQQQQPAMAIGHGSGVLIGDTAPGHDNNSRNCDGSSTASSTDGEHRLAGGGSGAAGLTRQAHTVAAGGALRGSGSADVAGRDGAAHAAARGAPASTFGFGLTPAADARATKDYRGGNQQRNPPRRSITLDPMAASVPGSASAGAQGGGRLPSRLSSPNLALQLSPQLQQRLALGGVLGASTGNGGGGGMGGGGGSGPNTMYGMNSQHALGPGGYSPGGYSPGGIARPYTASGMLHASGSIASASSKGISGRLLGGIGGGSGAAGPGSGAPGGLESGSTAHGPHGHGHGHSHGLSQFQIQMAASLQSPMLNVDEELLAAARWSTTRRTVIAAATAGVSAGGAGSPVVHPASGQGGQAGTVHGLVGGMAAGSGGGGGRGGASGVTSPGLTSPALNYTSGGVLTGGGAGESGGRGSGVLSGAGTGMVAGVGLGGVDERRGPAWAVRKASQARQEQLVSEVSARLREALRARLAAGGGSGSSTVGGVGMQQLSPLHHLSLREGSMSTVTALQGADETYF</sequence>
<evidence type="ECO:0000313" key="2">
    <source>
        <dbReference type="EMBL" id="PNW78434.1"/>
    </source>
</evidence>
<evidence type="ECO:0000256" key="1">
    <source>
        <dbReference type="SAM" id="MobiDB-lite"/>
    </source>
</evidence>
<feature type="region of interest" description="Disordered" evidence="1">
    <location>
        <begin position="1130"/>
        <end position="1154"/>
    </location>
</feature>
<dbReference type="GeneID" id="66054719"/>
<feature type="compositionally biased region" description="Polar residues" evidence="1">
    <location>
        <begin position="1560"/>
        <end position="1574"/>
    </location>
</feature>
<dbReference type="OrthoDB" id="552902at2759"/>
<feature type="compositionally biased region" description="Low complexity" evidence="1">
    <location>
        <begin position="1706"/>
        <end position="1723"/>
    </location>
</feature>
<feature type="region of interest" description="Disordered" evidence="1">
    <location>
        <begin position="2121"/>
        <end position="2169"/>
    </location>
</feature>
<gene>
    <name evidence="2" type="ORF">CHLRE_09g397550v5</name>
</gene>
<feature type="region of interest" description="Disordered" evidence="1">
    <location>
        <begin position="1502"/>
        <end position="1606"/>
    </location>
</feature>
<dbReference type="ExpressionAtlas" id="A0A2K3DD24">
    <property type="expression patterns" value="baseline and differential"/>
</dbReference>
<feature type="compositionally biased region" description="Low complexity" evidence="1">
    <location>
        <begin position="1086"/>
        <end position="1114"/>
    </location>
</feature>
<feature type="compositionally biased region" description="Low complexity" evidence="1">
    <location>
        <begin position="1677"/>
        <end position="1692"/>
    </location>
</feature>
<feature type="region of interest" description="Disordered" evidence="1">
    <location>
        <begin position="1189"/>
        <end position="1213"/>
    </location>
</feature>
<reference evidence="2 3" key="1">
    <citation type="journal article" date="2007" name="Science">
        <title>The Chlamydomonas genome reveals the evolution of key animal and plant functions.</title>
        <authorList>
            <person name="Merchant S.S."/>
            <person name="Prochnik S.E."/>
            <person name="Vallon O."/>
            <person name="Harris E.H."/>
            <person name="Karpowicz S.J."/>
            <person name="Witman G.B."/>
            <person name="Terry A."/>
            <person name="Salamov A."/>
            <person name="Fritz-Laylin L.K."/>
            <person name="Marechal-Drouard L."/>
            <person name="Marshall W.F."/>
            <person name="Qu L.H."/>
            <person name="Nelson D.R."/>
            <person name="Sanderfoot A.A."/>
            <person name="Spalding M.H."/>
            <person name="Kapitonov V.V."/>
            <person name="Ren Q."/>
            <person name="Ferris P."/>
            <person name="Lindquist E."/>
            <person name="Shapiro H."/>
            <person name="Lucas S.M."/>
            <person name="Grimwood J."/>
            <person name="Schmutz J."/>
            <person name="Cardol P."/>
            <person name="Cerutti H."/>
            <person name="Chanfreau G."/>
            <person name="Chen C.L."/>
            <person name="Cognat V."/>
            <person name="Croft M.T."/>
            <person name="Dent R."/>
            <person name="Dutcher S."/>
            <person name="Fernandez E."/>
            <person name="Fukuzawa H."/>
            <person name="Gonzalez-Ballester D."/>
            <person name="Gonzalez-Halphen D."/>
            <person name="Hallmann A."/>
            <person name="Hanikenne M."/>
            <person name="Hippler M."/>
            <person name="Inwood W."/>
            <person name="Jabbari K."/>
            <person name="Kalanon M."/>
            <person name="Kuras R."/>
            <person name="Lefebvre P.A."/>
            <person name="Lemaire S.D."/>
            <person name="Lobanov A.V."/>
            <person name="Lohr M."/>
            <person name="Manuell A."/>
            <person name="Meier I."/>
            <person name="Mets L."/>
            <person name="Mittag M."/>
            <person name="Mittelmeier T."/>
            <person name="Moroney J.V."/>
            <person name="Moseley J."/>
            <person name="Napoli C."/>
            <person name="Nedelcu A.M."/>
            <person name="Niyogi K."/>
            <person name="Novoselov S.V."/>
            <person name="Paulsen I.T."/>
            <person name="Pazour G."/>
            <person name="Purton S."/>
            <person name="Ral J.P."/>
            <person name="Riano-Pachon D.M."/>
            <person name="Riekhof W."/>
            <person name="Rymarquis L."/>
            <person name="Schroda M."/>
            <person name="Stern D."/>
            <person name="Umen J."/>
            <person name="Willows R."/>
            <person name="Wilson N."/>
            <person name="Zimmer S.L."/>
            <person name="Allmer J."/>
            <person name="Balk J."/>
            <person name="Bisova K."/>
            <person name="Chen C.J."/>
            <person name="Elias M."/>
            <person name="Gendler K."/>
            <person name="Hauser C."/>
            <person name="Lamb M.R."/>
            <person name="Ledford H."/>
            <person name="Long J.C."/>
            <person name="Minagawa J."/>
            <person name="Page M.D."/>
            <person name="Pan J."/>
            <person name="Pootakham W."/>
            <person name="Roje S."/>
            <person name="Rose A."/>
            <person name="Stahlberg E."/>
            <person name="Terauchi A.M."/>
            <person name="Yang P."/>
            <person name="Ball S."/>
            <person name="Bowler C."/>
            <person name="Dieckmann C.L."/>
            <person name="Gladyshev V.N."/>
            <person name="Green P."/>
            <person name="Jorgensen R."/>
            <person name="Mayfield S."/>
            <person name="Mueller-Roeber B."/>
            <person name="Rajamani S."/>
            <person name="Sayre R.T."/>
            <person name="Brokstein P."/>
            <person name="Dubchak I."/>
            <person name="Goodstein D."/>
            <person name="Hornick L."/>
            <person name="Huang Y.W."/>
            <person name="Jhaveri J."/>
            <person name="Luo Y."/>
            <person name="Martinez D."/>
            <person name="Ngau W.C."/>
            <person name="Otillar B."/>
            <person name="Poliakov A."/>
            <person name="Porter A."/>
            <person name="Szajkowski L."/>
            <person name="Werner G."/>
            <person name="Zhou K."/>
            <person name="Grigoriev I.V."/>
            <person name="Rokhsar D.S."/>
            <person name="Grossman A.R."/>
        </authorList>
    </citation>
    <scope>NUCLEOTIDE SEQUENCE [LARGE SCALE GENOMIC DNA]</scope>
    <source>
        <strain evidence="3">CC-503</strain>
    </source>
</reference>
<dbReference type="GO" id="GO:0004497">
    <property type="term" value="F:monooxygenase activity"/>
    <property type="evidence" value="ECO:0000318"/>
    <property type="project" value="GO_Central"/>
</dbReference>
<keyword evidence="3" id="KW-1185">Reference proteome</keyword>
<evidence type="ECO:0000313" key="3">
    <source>
        <dbReference type="Proteomes" id="UP000006906"/>
    </source>
</evidence>
<feature type="region of interest" description="Disordered" evidence="1">
    <location>
        <begin position="1878"/>
        <end position="1920"/>
    </location>
</feature>
<dbReference type="Gramene" id="PNW78434">
    <property type="protein sequence ID" value="PNW78434"/>
    <property type="gene ID" value="CHLRE_09g397550v5"/>
</dbReference>
<dbReference type="RefSeq" id="XP_042920873.1">
    <property type="nucleotide sequence ID" value="XM_043065852.1"/>
</dbReference>
<dbReference type="InterPro" id="IPR036188">
    <property type="entry name" value="FAD/NAD-bd_sf"/>
</dbReference>
<feature type="compositionally biased region" description="Gly residues" evidence="1">
    <location>
        <begin position="2272"/>
        <end position="2287"/>
    </location>
</feature>
<dbReference type="FunFam" id="3.50.50.60:FF:000479">
    <property type="entry name" value="Predicted protein"/>
    <property type="match status" value="1"/>
</dbReference>
<dbReference type="KEGG" id="cre:CHLRE_09g397550v5"/>
<feature type="region of interest" description="Disordered" evidence="1">
    <location>
        <begin position="1662"/>
        <end position="1723"/>
    </location>
</feature>
<accession>A0A2K3DD24</accession>
<organism evidence="2 3">
    <name type="scientific">Chlamydomonas reinhardtii</name>
    <name type="common">Chlamydomonas smithii</name>
    <dbReference type="NCBI Taxonomy" id="3055"/>
    <lineage>
        <taxon>Eukaryota</taxon>
        <taxon>Viridiplantae</taxon>
        <taxon>Chlorophyta</taxon>
        <taxon>core chlorophytes</taxon>
        <taxon>Chlorophyceae</taxon>
        <taxon>CS clade</taxon>
        <taxon>Chlamydomonadales</taxon>
        <taxon>Chlamydomonadaceae</taxon>
        <taxon>Chlamydomonas</taxon>
    </lineage>
</organism>
<feature type="region of interest" description="Disordered" evidence="1">
    <location>
        <begin position="1071"/>
        <end position="1114"/>
    </location>
</feature>
<dbReference type="InParanoid" id="A0A2K3DD24"/>
<name>A0A2K3DD24_CHLRE</name>
<feature type="compositionally biased region" description="Low complexity" evidence="1">
    <location>
        <begin position="1978"/>
        <end position="1988"/>
    </location>
</feature>
<feature type="compositionally biased region" description="Gly residues" evidence="1">
    <location>
        <begin position="1502"/>
        <end position="1516"/>
    </location>
</feature>
<feature type="region of interest" description="Disordered" evidence="1">
    <location>
        <begin position="925"/>
        <end position="949"/>
    </location>
</feature>
<proteinExistence type="predicted"/>